<dbReference type="Proteomes" id="UP001239111">
    <property type="component" value="Chromosome 4"/>
</dbReference>
<accession>A0ACC2NBK2</accession>
<comment type="caution">
    <text evidence="1">The sequence shown here is derived from an EMBL/GenBank/DDBJ whole genome shotgun (WGS) entry which is preliminary data.</text>
</comment>
<proteinExistence type="predicted"/>
<protein>
    <submittedName>
        <fullName evidence="1">Uncharacterized protein</fullName>
    </submittedName>
</protein>
<reference evidence="1" key="1">
    <citation type="submission" date="2023-04" db="EMBL/GenBank/DDBJ databases">
        <title>A chromosome-level genome assembly of the parasitoid wasp Eretmocerus hayati.</title>
        <authorList>
            <person name="Zhong Y."/>
            <person name="Liu S."/>
            <person name="Liu Y."/>
        </authorList>
    </citation>
    <scope>NUCLEOTIDE SEQUENCE</scope>
    <source>
        <strain evidence="1">ZJU_SS_LIU_2023</strain>
    </source>
</reference>
<evidence type="ECO:0000313" key="1">
    <source>
        <dbReference type="EMBL" id="KAJ8668066.1"/>
    </source>
</evidence>
<name>A0ACC2NBK2_9HYME</name>
<evidence type="ECO:0000313" key="2">
    <source>
        <dbReference type="Proteomes" id="UP001239111"/>
    </source>
</evidence>
<organism evidence="1 2">
    <name type="scientific">Eretmocerus hayati</name>
    <dbReference type="NCBI Taxonomy" id="131215"/>
    <lineage>
        <taxon>Eukaryota</taxon>
        <taxon>Metazoa</taxon>
        <taxon>Ecdysozoa</taxon>
        <taxon>Arthropoda</taxon>
        <taxon>Hexapoda</taxon>
        <taxon>Insecta</taxon>
        <taxon>Pterygota</taxon>
        <taxon>Neoptera</taxon>
        <taxon>Endopterygota</taxon>
        <taxon>Hymenoptera</taxon>
        <taxon>Apocrita</taxon>
        <taxon>Proctotrupomorpha</taxon>
        <taxon>Chalcidoidea</taxon>
        <taxon>Aphelinidae</taxon>
        <taxon>Aphelininae</taxon>
        <taxon>Eretmocerus</taxon>
    </lineage>
</organism>
<keyword evidence="2" id="KW-1185">Reference proteome</keyword>
<sequence>MSDLINFDGPDKDAVASLPSPLIPSPESPPEDAVESTEAGPQFPVKGNNRGSLDNNPFDAVMKKVTEYEKNKEDPFERVVVNAMGSTATEEYDCFAKPLDPPTSTRSKILNKTDSDMNLIRKEQNRLVQEDNDISIITDLNNTNLISDTVDGIQIVASWSCDKTFPDSGSANADLSILNNSGMDCSLLDHSKSEMKELHVSGNNRARSNSYQSFAIPPQVSQEFVRRSLSVSDALRDSSDPRDNTNNAHMSVFDNPMNNAFRRASADIDSSVFTSFERRTNNSSVFSSLSNVSTIPADSLNKIRRERFHSDNSVYSGISNLSIIPTDNLTLPTDSSGFCDTINKGFIVETSKLSSSATSGTTPSKKSDIIKKFYELKKRMSLSQSEPQKVGGGTDEKSVTEREVLYPQLVDVVSDETPRVGEIPKENTQIQTNFDNIISHEAIVLAEKFKKIVSTEQSNLNPDDDLMRAQPDFDVLPPSDDESVDNLIELSSSPVKLPPQMKEKPKISDEESQNDIKALEHEFIEQKESCKNAEAAALLLSLEKVLRVDDNPEACKVLGDLQKVLGINCESNAEILKLCIQNAKESPTAKNHENASDLHTNVSKEGKQKGENMSANTDSPSRLNTVAIETECNKEDIDCGDLNEDCKVEEEPMNRNAEDVVRESNQNSDDPLETQDLTSNFLQTLNQIVNDKNEDVAVDILKSLSTVLDMATKLRTKSKSKIETEIKGSERRVQKRSSYSPYSLCKSPRPKHLNVKAQNKSLETTPVRRSLSTHPTYSTNSLSLPYLKERRRSDLMNSKKRFPSDPGFLNPVMAKKSPQKKIESPHFAVSQPSFKTSKFSFFHVPCLCRTADPVKSRLKKTVTNCDVINKKGPMKAIIPLGNMQKGESASQRRSVTPLKPGSIPTIKIMSSTPKVKTVRNLKTMPAASSTPNPSLLTPQRGGIRGKLNLRNSMHSSFSTCDTSPKSLNTSRNSSRRMDRTMSPQRRSPTPKKEGFGSDSRLPRYSPRPMRVRNHSFSDLKTVKSQTLSDASKSSSEKSIPNRLVLSPLKNRNKLSVPGKSNSLSRFNFNDIQTGPEKENYL</sequence>
<gene>
    <name evidence="1" type="ORF">QAD02_009729</name>
</gene>
<dbReference type="EMBL" id="CM056744">
    <property type="protein sequence ID" value="KAJ8668066.1"/>
    <property type="molecule type" value="Genomic_DNA"/>
</dbReference>